<feature type="transmembrane region" description="Helical" evidence="16">
    <location>
        <begin position="99"/>
        <end position="122"/>
    </location>
</feature>
<dbReference type="PANTHER" id="PTHR30474">
    <property type="entry name" value="CELL CYCLE PROTEIN"/>
    <property type="match status" value="1"/>
</dbReference>
<evidence type="ECO:0000256" key="5">
    <source>
        <dbReference type="ARBA" id="ARBA00022960"/>
    </source>
</evidence>
<dbReference type="GO" id="GO:0008360">
    <property type="term" value="P:regulation of cell shape"/>
    <property type="evidence" value="ECO:0007669"/>
    <property type="project" value="UniProtKB-KW"/>
</dbReference>
<feature type="transmembrane region" description="Helical" evidence="16">
    <location>
        <begin position="289"/>
        <end position="309"/>
    </location>
</feature>
<feature type="transmembrane region" description="Helical" evidence="16">
    <location>
        <begin position="72"/>
        <end position="92"/>
    </location>
</feature>
<keyword evidence="4 16" id="KW-0812">Transmembrane</keyword>
<dbReference type="GO" id="GO:0005886">
    <property type="term" value="C:plasma membrane"/>
    <property type="evidence" value="ECO:0007669"/>
    <property type="project" value="TreeGrafter"/>
</dbReference>
<comment type="caution">
    <text evidence="17">The sequence shown here is derived from an EMBL/GenBank/DDBJ whole genome shotgun (WGS) entry which is preliminary data.</text>
</comment>
<feature type="transmembrane region" description="Helical" evidence="16">
    <location>
        <begin position="182"/>
        <end position="197"/>
    </location>
</feature>
<proteinExistence type="inferred from homology"/>
<dbReference type="PANTHER" id="PTHR30474:SF2">
    <property type="entry name" value="PEPTIDOGLYCAN GLYCOSYLTRANSFERASE FTSW-RELATED"/>
    <property type="match status" value="1"/>
</dbReference>
<feature type="transmembrane region" description="Helical" evidence="16">
    <location>
        <begin position="34"/>
        <end position="52"/>
    </location>
</feature>
<evidence type="ECO:0000256" key="3">
    <source>
        <dbReference type="ARBA" id="ARBA00022679"/>
    </source>
</evidence>
<dbReference type="Proteomes" id="UP000231407">
    <property type="component" value="Unassembled WGS sequence"/>
</dbReference>
<feature type="transmembrane region" description="Helical" evidence="16">
    <location>
        <begin position="204"/>
        <end position="224"/>
    </location>
</feature>
<protein>
    <recommendedName>
        <fullName evidence="12">Probable peptidoglycan glycosyltransferase FtsW</fullName>
        <ecNumber evidence="14">2.4.99.28</ecNumber>
    </recommendedName>
    <alternativeName>
        <fullName evidence="13">Cell division protein FtsW</fullName>
    </alternativeName>
    <alternativeName>
        <fullName evidence="10">Cell wall polymerase</fullName>
    </alternativeName>
    <alternativeName>
        <fullName evidence="9">Peptidoglycan polymerase</fullName>
    </alternativeName>
</protein>
<evidence type="ECO:0000256" key="7">
    <source>
        <dbReference type="ARBA" id="ARBA00022989"/>
    </source>
</evidence>
<evidence type="ECO:0000256" key="9">
    <source>
        <dbReference type="ARBA" id="ARBA00032370"/>
    </source>
</evidence>
<evidence type="ECO:0000256" key="1">
    <source>
        <dbReference type="ARBA" id="ARBA00004141"/>
    </source>
</evidence>
<dbReference type="Pfam" id="PF01098">
    <property type="entry name" value="FTSW_RODA_SPOVE"/>
    <property type="match status" value="1"/>
</dbReference>
<comment type="subcellular location">
    <subcellularLocation>
        <location evidence="1">Membrane</location>
        <topology evidence="1">Multi-pass membrane protein</topology>
    </subcellularLocation>
</comment>
<dbReference type="EC" id="2.4.99.28" evidence="14"/>
<sequence>MTLKSFVINYLHYQLIHPYLNISIMSKIKPGSPLLFYISSLVIIGLLFISVSSLFEAQASQGDPFFFLRKQALWVGIGFLLFLISSVLNLEFFRKYSFYFYLFSIILLIAVLIPGLGVKVLGARRWFDLGPINIQPSEIFKLISVIFFSALFADPKQSTFKNLFLFLIPAFTLIVFEPNLSTAILIGAIVFSIYYLSGGPNFPLFLTFLIFFVLGIGLVIFSPYRLARFKTLLNQEENPNQNYHRQQIIISLASGGWSGKGIANSDQKYKFLPKISTDSILAIVGEETGFIGLSGLIFLFISLVVYLFKLAKVVIKPFEKLLVSGFACWLSYQALINFSAIVSLIPLTGIPFPFISYGGSSLLTLFIAAGLVRNIEKRHLSLLYSPNANLKKNRFNRHSPHSRH</sequence>
<evidence type="ECO:0000256" key="10">
    <source>
        <dbReference type="ARBA" id="ARBA00033270"/>
    </source>
</evidence>
<evidence type="ECO:0000256" key="15">
    <source>
        <dbReference type="ARBA" id="ARBA00049902"/>
    </source>
</evidence>
<dbReference type="GO" id="GO:0008955">
    <property type="term" value="F:peptidoglycan glycosyltransferase activity"/>
    <property type="evidence" value="ECO:0007669"/>
    <property type="project" value="UniProtKB-EC"/>
</dbReference>
<dbReference type="GO" id="GO:0051301">
    <property type="term" value="P:cell division"/>
    <property type="evidence" value="ECO:0007669"/>
    <property type="project" value="InterPro"/>
</dbReference>
<reference evidence="18" key="1">
    <citation type="submission" date="2017-09" db="EMBL/GenBank/DDBJ databases">
        <title>Depth-based differentiation of microbial function through sediment-hosted aquifers and enrichment of novel symbionts in the deep terrestrial subsurface.</title>
        <authorList>
            <person name="Probst A.J."/>
            <person name="Ladd B."/>
            <person name="Jarett J.K."/>
            <person name="Geller-Mcgrath D.E."/>
            <person name="Sieber C.M.K."/>
            <person name="Emerson J.B."/>
            <person name="Anantharaman K."/>
            <person name="Thomas B.C."/>
            <person name="Malmstrom R."/>
            <person name="Stieglmeier M."/>
            <person name="Klingl A."/>
            <person name="Woyke T."/>
            <person name="Ryan C.M."/>
            <person name="Banfield J.F."/>
        </authorList>
    </citation>
    <scope>NUCLEOTIDE SEQUENCE [LARGE SCALE GENOMIC DNA]</scope>
</reference>
<evidence type="ECO:0000256" key="13">
    <source>
        <dbReference type="ARBA" id="ARBA00041418"/>
    </source>
</evidence>
<evidence type="ECO:0000256" key="14">
    <source>
        <dbReference type="ARBA" id="ARBA00044770"/>
    </source>
</evidence>
<gene>
    <name evidence="17" type="ORF">COS78_03715</name>
</gene>
<dbReference type="InterPro" id="IPR001182">
    <property type="entry name" value="FtsW/RodA"/>
</dbReference>
<evidence type="ECO:0000313" key="18">
    <source>
        <dbReference type="Proteomes" id="UP000231407"/>
    </source>
</evidence>
<evidence type="ECO:0000256" key="2">
    <source>
        <dbReference type="ARBA" id="ARBA00022676"/>
    </source>
</evidence>
<keyword evidence="2" id="KW-0328">Glycosyltransferase</keyword>
<dbReference type="EMBL" id="PEWA01000052">
    <property type="protein sequence ID" value="PIU73152.1"/>
    <property type="molecule type" value="Genomic_DNA"/>
</dbReference>
<dbReference type="GO" id="GO:0032153">
    <property type="term" value="C:cell division site"/>
    <property type="evidence" value="ECO:0007669"/>
    <property type="project" value="TreeGrafter"/>
</dbReference>
<dbReference type="AlphaFoldDB" id="A0A2M7ARB4"/>
<comment type="catalytic activity">
    <reaction evidence="15">
        <text>[GlcNAc-(1-&gt;4)-Mur2Ac(oyl-L-Ala-gamma-D-Glu-L-Lys-D-Ala-D-Ala)](n)-di-trans,octa-cis-undecaprenyl diphosphate + beta-D-GlcNAc-(1-&gt;4)-Mur2Ac(oyl-L-Ala-gamma-D-Glu-L-Lys-D-Ala-D-Ala)-di-trans,octa-cis-undecaprenyl diphosphate = [GlcNAc-(1-&gt;4)-Mur2Ac(oyl-L-Ala-gamma-D-Glu-L-Lys-D-Ala-D-Ala)](n+1)-di-trans,octa-cis-undecaprenyl diphosphate + di-trans,octa-cis-undecaprenyl diphosphate + H(+)</text>
        <dbReference type="Rhea" id="RHEA:23708"/>
        <dbReference type="Rhea" id="RHEA-COMP:9602"/>
        <dbReference type="Rhea" id="RHEA-COMP:9603"/>
        <dbReference type="ChEBI" id="CHEBI:15378"/>
        <dbReference type="ChEBI" id="CHEBI:58405"/>
        <dbReference type="ChEBI" id="CHEBI:60033"/>
        <dbReference type="ChEBI" id="CHEBI:78435"/>
        <dbReference type="EC" id="2.4.99.28"/>
    </reaction>
</comment>
<keyword evidence="8 16" id="KW-0472">Membrane</keyword>
<keyword evidence="6" id="KW-0573">Peptidoglycan synthesis</keyword>
<evidence type="ECO:0000313" key="17">
    <source>
        <dbReference type="EMBL" id="PIU73152.1"/>
    </source>
</evidence>
<evidence type="ECO:0000256" key="6">
    <source>
        <dbReference type="ARBA" id="ARBA00022984"/>
    </source>
</evidence>
<evidence type="ECO:0000256" key="4">
    <source>
        <dbReference type="ARBA" id="ARBA00022692"/>
    </source>
</evidence>
<evidence type="ECO:0000256" key="16">
    <source>
        <dbReference type="SAM" id="Phobius"/>
    </source>
</evidence>
<feature type="transmembrane region" description="Helical" evidence="16">
    <location>
        <begin position="321"/>
        <end position="342"/>
    </location>
</feature>
<keyword evidence="3" id="KW-0808">Transferase</keyword>
<dbReference type="GO" id="GO:0015648">
    <property type="term" value="F:lipid-linked peptidoglycan transporter activity"/>
    <property type="evidence" value="ECO:0007669"/>
    <property type="project" value="TreeGrafter"/>
</dbReference>
<keyword evidence="7 16" id="KW-1133">Transmembrane helix</keyword>
<evidence type="ECO:0000256" key="11">
    <source>
        <dbReference type="ARBA" id="ARBA00038053"/>
    </source>
</evidence>
<evidence type="ECO:0000256" key="12">
    <source>
        <dbReference type="ARBA" id="ARBA00041185"/>
    </source>
</evidence>
<evidence type="ECO:0000256" key="8">
    <source>
        <dbReference type="ARBA" id="ARBA00023136"/>
    </source>
</evidence>
<feature type="transmembrane region" description="Helical" evidence="16">
    <location>
        <begin position="354"/>
        <end position="372"/>
    </location>
</feature>
<comment type="similarity">
    <text evidence="11">Belongs to the SEDS family. FtsW subfamily.</text>
</comment>
<name>A0A2M7ARB4_9BACT</name>
<organism evidence="17 18">
    <name type="scientific">Candidatus Shapirobacteria bacterium CG06_land_8_20_14_3_00_40_12</name>
    <dbReference type="NCBI Taxonomy" id="1974881"/>
    <lineage>
        <taxon>Bacteria</taxon>
        <taxon>Candidatus Shapironibacteriota</taxon>
    </lineage>
</organism>
<accession>A0A2M7ARB4</accession>
<keyword evidence="5" id="KW-0133">Cell shape</keyword>
<dbReference type="GO" id="GO:0009252">
    <property type="term" value="P:peptidoglycan biosynthetic process"/>
    <property type="evidence" value="ECO:0007669"/>
    <property type="project" value="UniProtKB-KW"/>
</dbReference>